<evidence type="ECO:0000256" key="5">
    <source>
        <dbReference type="ARBA" id="ARBA00023163"/>
    </source>
</evidence>
<dbReference type="SUPFAM" id="SSF52540">
    <property type="entry name" value="P-loop containing nucleoside triphosphate hydrolases"/>
    <property type="match status" value="1"/>
</dbReference>
<dbReference type="InterPro" id="IPR009057">
    <property type="entry name" value="Homeodomain-like_sf"/>
</dbReference>
<dbReference type="EMBL" id="VRYY01000144">
    <property type="protein sequence ID" value="MBG3876670.1"/>
    <property type="molecule type" value="Genomic_DNA"/>
</dbReference>
<dbReference type="Pfam" id="PF00158">
    <property type="entry name" value="Sigma54_activat"/>
    <property type="match status" value="1"/>
</dbReference>
<feature type="domain" description="Response regulatory" evidence="9">
    <location>
        <begin position="3"/>
        <end position="117"/>
    </location>
</feature>
<evidence type="ECO:0000256" key="1">
    <source>
        <dbReference type="ARBA" id="ARBA00022741"/>
    </source>
</evidence>
<name>A0ABS0J2M3_9BACT</name>
<evidence type="ECO:0000256" key="3">
    <source>
        <dbReference type="ARBA" id="ARBA00023015"/>
    </source>
</evidence>
<feature type="region of interest" description="Disordered" evidence="7">
    <location>
        <begin position="446"/>
        <end position="469"/>
    </location>
</feature>
<dbReference type="Proteomes" id="UP001194469">
    <property type="component" value="Unassembled WGS sequence"/>
</dbReference>
<reference evidence="10 11" key="1">
    <citation type="submission" date="2019-08" db="EMBL/GenBank/DDBJ databases">
        <authorList>
            <person name="Luo N."/>
        </authorList>
    </citation>
    <scope>NUCLEOTIDE SEQUENCE [LARGE SCALE GENOMIC DNA]</scope>
    <source>
        <strain evidence="10 11">NCIMB 9442</strain>
    </source>
</reference>
<dbReference type="InterPro" id="IPR002078">
    <property type="entry name" value="Sigma_54_int"/>
</dbReference>
<dbReference type="PROSITE" id="PS50110">
    <property type="entry name" value="RESPONSE_REGULATORY"/>
    <property type="match status" value="1"/>
</dbReference>
<gene>
    <name evidence="10" type="ORF">FVW20_06415</name>
</gene>
<dbReference type="PROSITE" id="PS00688">
    <property type="entry name" value="SIGMA54_INTERACT_3"/>
    <property type="match status" value="1"/>
</dbReference>
<dbReference type="SUPFAM" id="SSF52172">
    <property type="entry name" value="CheY-like"/>
    <property type="match status" value="1"/>
</dbReference>
<dbReference type="RefSeq" id="WP_196608778.1">
    <property type="nucleotide sequence ID" value="NZ_VRYY01000144.1"/>
</dbReference>
<comment type="caution">
    <text evidence="10">The sequence shown here is derived from an EMBL/GenBank/DDBJ whole genome shotgun (WGS) entry which is preliminary data.</text>
</comment>
<evidence type="ECO:0000259" key="9">
    <source>
        <dbReference type="PROSITE" id="PS50110"/>
    </source>
</evidence>
<dbReference type="Pfam" id="PF00072">
    <property type="entry name" value="Response_reg"/>
    <property type="match status" value="1"/>
</dbReference>
<dbReference type="InterPro" id="IPR025943">
    <property type="entry name" value="Sigma_54_int_dom_ATP-bd_2"/>
</dbReference>
<dbReference type="SMART" id="SM00448">
    <property type="entry name" value="REC"/>
    <property type="match status" value="1"/>
</dbReference>
<dbReference type="Pfam" id="PF02954">
    <property type="entry name" value="HTH_8"/>
    <property type="match status" value="1"/>
</dbReference>
<dbReference type="SMART" id="SM00382">
    <property type="entry name" value="AAA"/>
    <property type="match status" value="1"/>
</dbReference>
<feature type="domain" description="Sigma-54 factor interaction" evidence="8">
    <location>
        <begin position="136"/>
        <end position="365"/>
    </location>
</feature>
<evidence type="ECO:0000256" key="2">
    <source>
        <dbReference type="ARBA" id="ARBA00022840"/>
    </source>
</evidence>
<dbReference type="PANTHER" id="PTHR32071">
    <property type="entry name" value="TRANSCRIPTIONAL REGULATORY PROTEIN"/>
    <property type="match status" value="1"/>
</dbReference>
<dbReference type="InterPro" id="IPR011006">
    <property type="entry name" value="CheY-like_superfamily"/>
</dbReference>
<dbReference type="InterPro" id="IPR002197">
    <property type="entry name" value="HTH_Fis"/>
</dbReference>
<proteinExistence type="predicted"/>
<dbReference type="CDD" id="cd00009">
    <property type="entry name" value="AAA"/>
    <property type="match status" value="1"/>
</dbReference>
<evidence type="ECO:0000256" key="4">
    <source>
        <dbReference type="ARBA" id="ARBA00023125"/>
    </source>
</evidence>
<evidence type="ECO:0000313" key="11">
    <source>
        <dbReference type="Proteomes" id="UP001194469"/>
    </source>
</evidence>
<organism evidence="10 11">
    <name type="scientific">Nitratidesulfovibrio oxamicus</name>
    <dbReference type="NCBI Taxonomy" id="32016"/>
    <lineage>
        <taxon>Bacteria</taxon>
        <taxon>Pseudomonadati</taxon>
        <taxon>Thermodesulfobacteriota</taxon>
        <taxon>Desulfovibrionia</taxon>
        <taxon>Desulfovibrionales</taxon>
        <taxon>Desulfovibrionaceae</taxon>
        <taxon>Nitratidesulfovibrio</taxon>
    </lineage>
</organism>
<keyword evidence="5" id="KW-0804">Transcription</keyword>
<keyword evidence="1" id="KW-0547">Nucleotide-binding</keyword>
<evidence type="ECO:0000256" key="7">
    <source>
        <dbReference type="SAM" id="MobiDB-lite"/>
    </source>
</evidence>
<evidence type="ECO:0000313" key="10">
    <source>
        <dbReference type="EMBL" id="MBG3876670.1"/>
    </source>
</evidence>
<dbReference type="PROSITE" id="PS50045">
    <property type="entry name" value="SIGMA54_INTERACT_4"/>
    <property type="match status" value="1"/>
</dbReference>
<feature type="modified residue" description="4-aspartylphosphate" evidence="6">
    <location>
        <position position="52"/>
    </location>
</feature>
<dbReference type="InterPro" id="IPR001789">
    <property type="entry name" value="Sig_transdc_resp-reg_receiver"/>
</dbReference>
<sequence length="535" mass="58148">MANVLIIDDDELFCEMLRSAMEMEGHASSAAHSLADGARLLERDVFDAVFLDVRLPDGNGLDMLPRLRHMASPPEIIIVTAAGDPDGAELAITDGAWDYVEKPASLEQMRFSLDRALRHRNRQTRQLRRPLDTGGIVGASQRLAACLERLAEAAMGDAAVLITGETGTGKELFARALHRNSRRASGPFITLDCAALSRSLLQSELFGYQRGAFTGAMESRAGLIRQAHGGTLFLDEVGELPLAQQKAFLRVLQERRFRPIGSKEEVESDFRLVAATNRNLPGMAERGAFRKDLLFRLQAVELQLPPLRERKEDIRELVTTHAERICRRDGIGAKGFDPEVFEALAAHDWPGNVRELVNVVEGALLLAREEPVVQLEHLPVPLRARMVRHRLAPGAGAAPPGIPAMVGKANATCAAAATAMPGMADQAVQWGLGGFAPGKACMPHPAAPDGPPPCPAEPSPARQPSCGTPQAWKDYRNAALGSVEKGYLHHLLLASEGNITRAARMAGLSRQRLYALLRKHGVMRQWVDDGAPDKK</sequence>
<accession>A0ABS0J2M3</accession>
<dbReference type="InterPro" id="IPR025944">
    <property type="entry name" value="Sigma_54_int_dom_CS"/>
</dbReference>
<dbReference type="Gene3D" id="3.40.50.2300">
    <property type="match status" value="1"/>
</dbReference>
<dbReference type="InterPro" id="IPR058031">
    <property type="entry name" value="AAA_lid_NorR"/>
</dbReference>
<dbReference type="CDD" id="cd00156">
    <property type="entry name" value="REC"/>
    <property type="match status" value="1"/>
</dbReference>
<feature type="compositionally biased region" description="Pro residues" evidence="7">
    <location>
        <begin position="446"/>
        <end position="458"/>
    </location>
</feature>
<evidence type="ECO:0000259" key="8">
    <source>
        <dbReference type="PROSITE" id="PS50045"/>
    </source>
</evidence>
<evidence type="ECO:0000256" key="6">
    <source>
        <dbReference type="PROSITE-ProRule" id="PRU00169"/>
    </source>
</evidence>
<dbReference type="InterPro" id="IPR003593">
    <property type="entry name" value="AAA+_ATPase"/>
</dbReference>
<dbReference type="Gene3D" id="3.40.50.300">
    <property type="entry name" value="P-loop containing nucleotide triphosphate hydrolases"/>
    <property type="match status" value="1"/>
</dbReference>
<dbReference type="InterPro" id="IPR025662">
    <property type="entry name" value="Sigma_54_int_dom_ATP-bd_1"/>
</dbReference>
<keyword evidence="2" id="KW-0067">ATP-binding</keyword>
<dbReference type="Gene3D" id="1.10.10.60">
    <property type="entry name" value="Homeodomain-like"/>
    <property type="match status" value="1"/>
</dbReference>
<protein>
    <submittedName>
        <fullName evidence="10">Sigma-54-dependent Fis family transcriptional regulator</fullName>
    </submittedName>
</protein>
<keyword evidence="6" id="KW-0597">Phosphoprotein</keyword>
<dbReference type="PROSITE" id="PS00676">
    <property type="entry name" value="SIGMA54_INTERACT_2"/>
    <property type="match status" value="1"/>
</dbReference>
<dbReference type="SUPFAM" id="SSF46689">
    <property type="entry name" value="Homeodomain-like"/>
    <property type="match status" value="1"/>
</dbReference>
<dbReference type="PANTHER" id="PTHR32071:SF113">
    <property type="entry name" value="ALGINATE BIOSYNTHESIS TRANSCRIPTIONAL REGULATORY PROTEIN ALGB"/>
    <property type="match status" value="1"/>
</dbReference>
<dbReference type="InterPro" id="IPR027417">
    <property type="entry name" value="P-loop_NTPase"/>
</dbReference>
<dbReference type="PROSITE" id="PS00675">
    <property type="entry name" value="SIGMA54_INTERACT_1"/>
    <property type="match status" value="1"/>
</dbReference>
<keyword evidence="11" id="KW-1185">Reference proteome</keyword>
<keyword evidence="3" id="KW-0805">Transcription regulation</keyword>
<keyword evidence="4" id="KW-0238">DNA-binding</keyword>
<dbReference type="Pfam" id="PF25601">
    <property type="entry name" value="AAA_lid_14"/>
    <property type="match status" value="1"/>
</dbReference>
<dbReference type="Gene3D" id="1.10.8.60">
    <property type="match status" value="1"/>
</dbReference>